<comment type="caution">
    <text evidence="2">The sequence shown here is derived from an EMBL/GenBank/DDBJ whole genome shotgun (WGS) entry which is preliminary data.</text>
</comment>
<evidence type="ECO:0000256" key="1">
    <source>
        <dbReference type="SAM" id="Phobius"/>
    </source>
</evidence>
<keyword evidence="1" id="KW-1133">Transmembrane helix</keyword>
<keyword evidence="1" id="KW-0812">Transmembrane</keyword>
<dbReference type="EMBL" id="CAUYUJ010000326">
    <property type="protein sequence ID" value="CAK0789943.1"/>
    <property type="molecule type" value="Genomic_DNA"/>
</dbReference>
<accession>A0ABN9PIA3</accession>
<feature type="transmembrane region" description="Helical" evidence="1">
    <location>
        <begin position="179"/>
        <end position="203"/>
    </location>
</feature>
<name>A0ABN9PIA3_9DINO</name>
<organism evidence="2 3">
    <name type="scientific">Prorocentrum cordatum</name>
    <dbReference type="NCBI Taxonomy" id="2364126"/>
    <lineage>
        <taxon>Eukaryota</taxon>
        <taxon>Sar</taxon>
        <taxon>Alveolata</taxon>
        <taxon>Dinophyceae</taxon>
        <taxon>Prorocentrales</taxon>
        <taxon>Prorocentraceae</taxon>
        <taxon>Prorocentrum</taxon>
    </lineage>
</organism>
<evidence type="ECO:0008006" key="4">
    <source>
        <dbReference type="Google" id="ProtNLM"/>
    </source>
</evidence>
<protein>
    <recommendedName>
        <fullName evidence="4">Transmembrane protein 135 N-terminal domain-containing protein</fullName>
    </recommendedName>
</protein>
<reference evidence="2" key="1">
    <citation type="submission" date="2023-10" db="EMBL/GenBank/DDBJ databases">
        <authorList>
            <person name="Chen Y."/>
            <person name="Shah S."/>
            <person name="Dougan E. K."/>
            <person name="Thang M."/>
            <person name="Chan C."/>
        </authorList>
    </citation>
    <scope>NUCLEOTIDE SEQUENCE [LARGE SCALE GENOMIC DNA]</scope>
</reference>
<dbReference type="Proteomes" id="UP001189429">
    <property type="component" value="Unassembled WGS sequence"/>
</dbReference>
<evidence type="ECO:0000313" key="3">
    <source>
        <dbReference type="Proteomes" id="UP001189429"/>
    </source>
</evidence>
<keyword evidence="3" id="KW-1185">Reference proteome</keyword>
<gene>
    <name evidence="2" type="ORF">PCOR1329_LOCUS1346</name>
</gene>
<evidence type="ECO:0000313" key="2">
    <source>
        <dbReference type="EMBL" id="CAK0789943.1"/>
    </source>
</evidence>
<proteinExistence type="predicted"/>
<keyword evidence="1" id="KW-0472">Membrane</keyword>
<feature type="transmembrane region" description="Helical" evidence="1">
    <location>
        <begin position="146"/>
        <end position="167"/>
    </location>
</feature>
<sequence>MASERITTPDPEGEREALRREILETRNGLYEKGGTVIFSQILGPILHHGSSLIYAPDEALWKAPGNTGTAKGAMKKFLAPLTPAALKQHTLRKIFFLVVFGAAAVMLKKHSLEIKCWTQNTFLGWAELNKEMAWWMRGLSICLMMVLRLAVSNVLPFTSPAFAYLIAVSQPKGEDWKGVFYLLICSAPAGAVLPMLDAILYWVTSPCIKERDDKKNHFIATEFCSALTDYLPFSFWVRPYFMEPAFESVHKDAKKSPECAAATAVLAGHFMIWSGPATTMYSRKFVPDWLTAIMIQPLGMTEDVAVVLATWAGGSASDRQKAELSLYVFMLAMNLVNCITDWDEKKHRIRRHCQRLIVASLTVSLFSFRYYKQQWFPFSDEEFQFTTTTVTTTGGPQCQAIHSNVKFMLETVAWVSAMAVLFRIIAKVLTYPCFCEETPVMSVDNGTEPLLNAKA</sequence>